<dbReference type="PANTHER" id="PTHR22642">
    <property type="entry name" value="IMIDAZOLONEPROPIONASE"/>
    <property type="match status" value="1"/>
</dbReference>
<accession>A0A1M4WLU7</accession>
<dbReference type="SUPFAM" id="SSF51556">
    <property type="entry name" value="Metallo-dependent hydrolases"/>
    <property type="match status" value="1"/>
</dbReference>
<evidence type="ECO:0000259" key="1">
    <source>
        <dbReference type="Pfam" id="PF07969"/>
    </source>
</evidence>
<dbReference type="SUPFAM" id="SSF51338">
    <property type="entry name" value="Composite domain of metallo-dependent hydrolases"/>
    <property type="match status" value="1"/>
</dbReference>
<dbReference type="InterPro" id="IPR033932">
    <property type="entry name" value="YtcJ-like"/>
</dbReference>
<dbReference type="Gene3D" id="3.20.20.140">
    <property type="entry name" value="Metal-dependent hydrolases"/>
    <property type="match status" value="1"/>
</dbReference>
<dbReference type="InterPro" id="IPR032466">
    <property type="entry name" value="Metal_Hydrolase"/>
</dbReference>
<dbReference type="Gene3D" id="3.10.310.70">
    <property type="match status" value="1"/>
</dbReference>
<keyword evidence="3" id="KW-1185">Reference proteome</keyword>
<dbReference type="Gene3D" id="2.30.40.10">
    <property type="entry name" value="Urease, subunit C, domain 1"/>
    <property type="match status" value="1"/>
</dbReference>
<reference evidence="3" key="1">
    <citation type="submission" date="2016-11" db="EMBL/GenBank/DDBJ databases">
        <authorList>
            <person name="Varghese N."/>
            <person name="Submissions S."/>
        </authorList>
    </citation>
    <scope>NUCLEOTIDE SEQUENCE [LARGE SCALE GENOMIC DNA]</scope>
    <source>
        <strain evidence="3">DSM 18095</strain>
    </source>
</reference>
<dbReference type="AlphaFoldDB" id="A0A1M4WLU7"/>
<dbReference type="GO" id="GO:0016810">
    <property type="term" value="F:hydrolase activity, acting on carbon-nitrogen (but not peptide) bonds"/>
    <property type="evidence" value="ECO:0007669"/>
    <property type="project" value="InterPro"/>
</dbReference>
<dbReference type="Proteomes" id="UP000184114">
    <property type="component" value="Unassembled WGS sequence"/>
</dbReference>
<dbReference type="InterPro" id="IPR011059">
    <property type="entry name" value="Metal-dep_hydrolase_composite"/>
</dbReference>
<dbReference type="CDD" id="cd01300">
    <property type="entry name" value="YtcJ_like"/>
    <property type="match status" value="1"/>
</dbReference>
<dbReference type="PANTHER" id="PTHR22642:SF2">
    <property type="entry name" value="PROTEIN LONG AFTER FAR-RED 3"/>
    <property type="match status" value="1"/>
</dbReference>
<dbReference type="InterPro" id="IPR013108">
    <property type="entry name" value="Amidohydro_3"/>
</dbReference>
<dbReference type="EMBL" id="FQTY01000007">
    <property type="protein sequence ID" value="SHE81932.1"/>
    <property type="molecule type" value="Genomic_DNA"/>
</dbReference>
<dbReference type="STRING" id="1123404.SAMN02745784_01912"/>
<sequence length="539" mass="60694">MVDLILINGKIHTMDKERNIVEAIGINGDIIEKVGTNKEIMALKNNSTKIIDLEGKVVLPGFNDSHMHLLSYGYSLNRIELGGAKSIEEINCIIKNIIEEKDMEKGEWVNGRGWNQDYFIGEKRFPTRYDLDKISLEHPILIGRACGHIAVVNSKALELLNITKDTPQVDGGHFDLDENGEPLGIFRENALGLVYSKLPNPTVDDIKHMMVRAIEDLNKNGVTSVGTDDFDAFPDVDYEKIILAYQELKEENKLKVRVYEQFLIQDKDRLQGFIDKGYGSSWGDKFFKLGPLKLLVDGSLGARTAALTEAYSDDYNNKGITKLLQNELDIIVDLANQYNIQVAIHGIGDRAIYMALESIEKALDKNPRDNHRHGIVHCQITDEELLNKFAELKIIAYIQPIFLDYDWKIVRSRVGENRERTSYNWKTMLDKNITIACGSDSPVETFNVMKGIYEAVTRKDLDGNPQGGWLPEQKLTVDEAVYGYTMGGAYASFEENIKGSLEEGKLADMVVLSKDIFNMEEDSIKDVEVVATIFGGELV</sequence>
<name>A0A1M4WLU7_9FIRM</name>
<feature type="domain" description="Amidohydrolase 3" evidence="1">
    <location>
        <begin position="49"/>
        <end position="539"/>
    </location>
</feature>
<evidence type="ECO:0000313" key="3">
    <source>
        <dbReference type="Proteomes" id="UP000184114"/>
    </source>
</evidence>
<dbReference type="Pfam" id="PF07969">
    <property type="entry name" value="Amidohydro_3"/>
    <property type="match status" value="1"/>
</dbReference>
<organism evidence="2 3">
    <name type="scientific">Tissierella praeacuta DSM 18095</name>
    <dbReference type="NCBI Taxonomy" id="1123404"/>
    <lineage>
        <taxon>Bacteria</taxon>
        <taxon>Bacillati</taxon>
        <taxon>Bacillota</taxon>
        <taxon>Tissierellia</taxon>
        <taxon>Tissierellales</taxon>
        <taxon>Tissierellaceae</taxon>
        <taxon>Tissierella</taxon>
    </lineage>
</organism>
<proteinExistence type="predicted"/>
<evidence type="ECO:0000313" key="2">
    <source>
        <dbReference type="EMBL" id="SHE81932.1"/>
    </source>
</evidence>
<gene>
    <name evidence="2" type="ORF">SAMN02745784_01912</name>
</gene>
<protein>
    <recommendedName>
        <fullName evidence="1">Amidohydrolase 3 domain-containing protein</fullName>
    </recommendedName>
</protein>